<keyword evidence="2" id="KW-1185">Reference proteome</keyword>
<sequence>MRKRSACPQWIRQGTRSVADFVSEFRQLAAVIQDWLELVKIHFFKEWLHPKVAQWALVTAEPTSLAGGKVKKAGAASRVVKKPPFKKGMELQVEPCEASSASAEAGNMESSDELAGNDSNVA</sequence>
<comment type="caution">
    <text evidence="1">The sequence shown here is derived from an EMBL/GenBank/DDBJ whole genome shotgun (WGS) entry which is preliminary data.</text>
</comment>
<organism evidence="1 2">
    <name type="scientific">Sphaerodactylus townsendi</name>
    <dbReference type="NCBI Taxonomy" id="933632"/>
    <lineage>
        <taxon>Eukaryota</taxon>
        <taxon>Metazoa</taxon>
        <taxon>Chordata</taxon>
        <taxon>Craniata</taxon>
        <taxon>Vertebrata</taxon>
        <taxon>Euteleostomi</taxon>
        <taxon>Lepidosauria</taxon>
        <taxon>Squamata</taxon>
        <taxon>Bifurcata</taxon>
        <taxon>Gekkota</taxon>
        <taxon>Sphaerodactylidae</taxon>
        <taxon>Sphaerodactylus</taxon>
    </lineage>
</organism>
<protein>
    <submittedName>
        <fullName evidence="1">Uncharacterized protein</fullName>
    </submittedName>
</protein>
<proteinExistence type="predicted"/>
<evidence type="ECO:0000313" key="2">
    <source>
        <dbReference type="Proteomes" id="UP000827872"/>
    </source>
</evidence>
<name>A0ACB8FTF0_9SAUR</name>
<reference evidence="1" key="1">
    <citation type="submission" date="2021-08" db="EMBL/GenBank/DDBJ databases">
        <title>The first chromosome-level gecko genome reveals the dynamic sex chromosomes of Neotropical dwarf geckos (Sphaerodactylidae: Sphaerodactylus).</title>
        <authorList>
            <person name="Pinto B.J."/>
            <person name="Keating S.E."/>
            <person name="Gamble T."/>
        </authorList>
    </citation>
    <scope>NUCLEOTIDE SEQUENCE</scope>
    <source>
        <strain evidence="1">TG3544</strain>
    </source>
</reference>
<dbReference type="Proteomes" id="UP000827872">
    <property type="component" value="Linkage Group LG11"/>
</dbReference>
<accession>A0ACB8FTF0</accession>
<gene>
    <name evidence="1" type="ORF">K3G42_001659</name>
</gene>
<dbReference type="EMBL" id="CM037624">
    <property type="protein sequence ID" value="KAH8010311.1"/>
    <property type="molecule type" value="Genomic_DNA"/>
</dbReference>
<evidence type="ECO:0000313" key="1">
    <source>
        <dbReference type="EMBL" id="KAH8010311.1"/>
    </source>
</evidence>